<gene>
    <name evidence="18" type="ORF">KP79_PYT23598</name>
</gene>
<dbReference type="InterPro" id="IPR006838">
    <property type="entry name" value="ADTRP_AIG1"/>
</dbReference>
<comment type="catalytic activity">
    <reaction evidence="11">
        <text>12-(9Z-octadecenoyloxy)-octadecanoate + H2O = 12-hydroxyoctadecanoate + (9Z)-octadecenoate + H(+)</text>
        <dbReference type="Rhea" id="RHEA:52060"/>
        <dbReference type="ChEBI" id="CHEBI:15377"/>
        <dbReference type="ChEBI" id="CHEBI:15378"/>
        <dbReference type="ChEBI" id="CHEBI:30823"/>
        <dbReference type="ChEBI" id="CHEBI:84201"/>
        <dbReference type="ChEBI" id="CHEBI:136302"/>
    </reaction>
    <physiologicalReaction direction="left-to-right" evidence="11">
        <dbReference type="Rhea" id="RHEA:52061"/>
    </physiologicalReaction>
</comment>
<dbReference type="STRING" id="6573.A0A210Q8Y0"/>
<dbReference type="PANTHER" id="PTHR10989:SF16">
    <property type="entry name" value="AT02829P-RELATED"/>
    <property type="match status" value="1"/>
</dbReference>
<name>A0A210Q8Y0_MIZYE</name>
<dbReference type="OrthoDB" id="1898221at2759"/>
<evidence type="ECO:0000256" key="16">
    <source>
        <dbReference type="ARBA" id="ARBA00049428"/>
    </source>
</evidence>
<dbReference type="GO" id="GO:0012505">
    <property type="term" value="C:endomembrane system"/>
    <property type="evidence" value="ECO:0007669"/>
    <property type="project" value="UniProtKB-SubCell"/>
</dbReference>
<dbReference type="AlphaFoldDB" id="A0A210Q8Y0"/>
<evidence type="ECO:0000256" key="4">
    <source>
        <dbReference type="ARBA" id="ARBA00022692"/>
    </source>
</evidence>
<evidence type="ECO:0000256" key="10">
    <source>
        <dbReference type="ARBA" id="ARBA00048680"/>
    </source>
</evidence>
<comment type="subcellular location">
    <subcellularLocation>
        <location evidence="2">Endomembrane system</location>
        <topology evidence="2">Multi-pass membrane protein</topology>
    </subcellularLocation>
</comment>
<comment type="catalytic activity">
    <reaction evidence="9">
        <text>9-hexadecanoyloxy-octadecanoate + H2O = 9-hydroxy-octadecanoate + hexadecanoate + H(+)</text>
        <dbReference type="Rhea" id="RHEA:52052"/>
        <dbReference type="ChEBI" id="CHEBI:7896"/>
        <dbReference type="ChEBI" id="CHEBI:15377"/>
        <dbReference type="ChEBI" id="CHEBI:15378"/>
        <dbReference type="ChEBI" id="CHEBI:83670"/>
        <dbReference type="ChEBI" id="CHEBI:136286"/>
    </reaction>
    <physiologicalReaction direction="left-to-right" evidence="9">
        <dbReference type="Rhea" id="RHEA:52053"/>
    </physiologicalReaction>
</comment>
<evidence type="ECO:0000256" key="14">
    <source>
        <dbReference type="ARBA" id="ARBA00049296"/>
    </source>
</evidence>
<evidence type="ECO:0000256" key="8">
    <source>
        <dbReference type="ARBA" id="ARBA00047427"/>
    </source>
</evidence>
<keyword evidence="4 17" id="KW-0812">Transmembrane</keyword>
<evidence type="ECO:0000256" key="7">
    <source>
        <dbReference type="ARBA" id="ARBA00047368"/>
    </source>
</evidence>
<evidence type="ECO:0000256" key="3">
    <source>
        <dbReference type="ARBA" id="ARBA00009300"/>
    </source>
</evidence>
<dbReference type="EMBL" id="NEDP02004556">
    <property type="protein sequence ID" value="OWF45197.1"/>
    <property type="molecule type" value="Genomic_DNA"/>
</dbReference>
<reference evidence="18 19" key="1">
    <citation type="journal article" date="2017" name="Nat. Ecol. Evol.">
        <title>Scallop genome provides insights into evolution of bilaterian karyotype and development.</title>
        <authorList>
            <person name="Wang S."/>
            <person name="Zhang J."/>
            <person name="Jiao W."/>
            <person name="Li J."/>
            <person name="Xun X."/>
            <person name="Sun Y."/>
            <person name="Guo X."/>
            <person name="Huan P."/>
            <person name="Dong B."/>
            <person name="Zhang L."/>
            <person name="Hu X."/>
            <person name="Sun X."/>
            <person name="Wang J."/>
            <person name="Zhao C."/>
            <person name="Wang Y."/>
            <person name="Wang D."/>
            <person name="Huang X."/>
            <person name="Wang R."/>
            <person name="Lv J."/>
            <person name="Li Y."/>
            <person name="Zhang Z."/>
            <person name="Liu B."/>
            <person name="Lu W."/>
            <person name="Hui Y."/>
            <person name="Liang J."/>
            <person name="Zhou Z."/>
            <person name="Hou R."/>
            <person name="Li X."/>
            <person name="Liu Y."/>
            <person name="Li H."/>
            <person name="Ning X."/>
            <person name="Lin Y."/>
            <person name="Zhao L."/>
            <person name="Xing Q."/>
            <person name="Dou J."/>
            <person name="Li Y."/>
            <person name="Mao J."/>
            <person name="Guo H."/>
            <person name="Dou H."/>
            <person name="Li T."/>
            <person name="Mu C."/>
            <person name="Jiang W."/>
            <person name="Fu Q."/>
            <person name="Fu X."/>
            <person name="Miao Y."/>
            <person name="Liu J."/>
            <person name="Yu Q."/>
            <person name="Li R."/>
            <person name="Liao H."/>
            <person name="Li X."/>
            <person name="Kong Y."/>
            <person name="Jiang Z."/>
            <person name="Chourrout D."/>
            <person name="Li R."/>
            <person name="Bao Z."/>
        </authorList>
    </citation>
    <scope>NUCLEOTIDE SEQUENCE [LARGE SCALE GENOMIC DNA]</scope>
    <source>
        <strain evidence="18 19">PY_sf001</strain>
    </source>
</reference>
<evidence type="ECO:0000256" key="1">
    <source>
        <dbReference type="ARBA" id="ARBA00000923"/>
    </source>
</evidence>
<feature type="transmembrane region" description="Helical" evidence="17">
    <location>
        <begin position="167"/>
        <end position="187"/>
    </location>
</feature>
<evidence type="ECO:0000313" key="19">
    <source>
        <dbReference type="Proteomes" id="UP000242188"/>
    </source>
</evidence>
<accession>A0A210Q8Y0</accession>
<comment type="catalytic activity">
    <reaction evidence="14">
        <text>13-(9Z-octadecenoyloxy)-octadecanoate + H2O = 13-hydroxy-octadecanoate + (9Z)-octadecenoate + H(+)</text>
        <dbReference type="Rhea" id="RHEA:52064"/>
        <dbReference type="ChEBI" id="CHEBI:15377"/>
        <dbReference type="ChEBI" id="CHEBI:15378"/>
        <dbReference type="ChEBI" id="CHEBI:30823"/>
        <dbReference type="ChEBI" id="CHEBI:136303"/>
        <dbReference type="ChEBI" id="CHEBI:136304"/>
    </reaction>
    <physiologicalReaction direction="left-to-right" evidence="14">
        <dbReference type="Rhea" id="RHEA:52065"/>
    </physiologicalReaction>
</comment>
<evidence type="ECO:0000256" key="15">
    <source>
        <dbReference type="ARBA" id="ARBA00049322"/>
    </source>
</evidence>
<evidence type="ECO:0000256" key="6">
    <source>
        <dbReference type="ARBA" id="ARBA00023136"/>
    </source>
</evidence>
<comment type="catalytic activity">
    <reaction evidence="13">
        <text>9-octadecanoyloxy-octadecanoate + H2O = 9-hydroxy-octadecanoate + octadecanoate + H(+)</text>
        <dbReference type="Rhea" id="RHEA:52096"/>
        <dbReference type="ChEBI" id="CHEBI:15377"/>
        <dbReference type="ChEBI" id="CHEBI:15378"/>
        <dbReference type="ChEBI" id="CHEBI:25629"/>
        <dbReference type="ChEBI" id="CHEBI:136286"/>
        <dbReference type="ChEBI" id="CHEBI:136373"/>
    </reaction>
    <physiologicalReaction direction="left-to-right" evidence="13">
        <dbReference type="Rhea" id="RHEA:52097"/>
    </physiologicalReaction>
</comment>
<comment type="similarity">
    <text evidence="3">Belongs to the AIG1 family.</text>
</comment>
<dbReference type="PANTHER" id="PTHR10989">
    <property type="entry name" value="ANDROGEN-INDUCED PROTEIN 1-RELATED"/>
    <property type="match status" value="1"/>
</dbReference>
<dbReference type="GO" id="GO:0016020">
    <property type="term" value="C:membrane"/>
    <property type="evidence" value="ECO:0007669"/>
    <property type="project" value="InterPro"/>
</dbReference>
<comment type="catalytic activity">
    <reaction evidence="7">
        <text>12-hexadecanoyloxy-octadecanoate + H2O = 12-hydroxyoctadecanoate + hexadecanoate + H(+)</text>
        <dbReference type="Rhea" id="RHEA:52056"/>
        <dbReference type="ChEBI" id="CHEBI:7896"/>
        <dbReference type="ChEBI" id="CHEBI:15377"/>
        <dbReference type="ChEBI" id="CHEBI:15378"/>
        <dbReference type="ChEBI" id="CHEBI:83677"/>
        <dbReference type="ChEBI" id="CHEBI:84201"/>
    </reaction>
    <physiologicalReaction direction="left-to-right" evidence="7">
        <dbReference type="Rhea" id="RHEA:52057"/>
    </physiologicalReaction>
</comment>
<evidence type="ECO:0000256" key="13">
    <source>
        <dbReference type="ARBA" id="ARBA00049221"/>
    </source>
</evidence>
<feature type="transmembrane region" description="Helical" evidence="17">
    <location>
        <begin position="59"/>
        <end position="81"/>
    </location>
</feature>
<evidence type="ECO:0000256" key="5">
    <source>
        <dbReference type="ARBA" id="ARBA00022989"/>
    </source>
</evidence>
<proteinExistence type="inferred from homology"/>
<organism evidence="18 19">
    <name type="scientific">Mizuhopecten yessoensis</name>
    <name type="common">Japanese scallop</name>
    <name type="synonym">Patinopecten yessoensis</name>
    <dbReference type="NCBI Taxonomy" id="6573"/>
    <lineage>
        <taxon>Eukaryota</taxon>
        <taxon>Metazoa</taxon>
        <taxon>Spiralia</taxon>
        <taxon>Lophotrochozoa</taxon>
        <taxon>Mollusca</taxon>
        <taxon>Bivalvia</taxon>
        <taxon>Autobranchia</taxon>
        <taxon>Pteriomorphia</taxon>
        <taxon>Pectinida</taxon>
        <taxon>Pectinoidea</taxon>
        <taxon>Pectinidae</taxon>
        <taxon>Mizuhopecten</taxon>
    </lineage>
</organism>
<feature type="transmembrane region" description="Helical" evidence="17">
    <location>
        <begin position="20"/>
        <end position="39"/>
    </location>
</feature>
<comment type="catalytic activity">
    <reaction evidence="15">
        <text>13-(9Z-hexadecenoyloxy)-octadecanoate + H2O = 13-hydroxy-octadecanoate + (9Z)-hexadecenoate + H(+)</text>
        <dbReference type="Rhea" id="RHEA:52076"/>
        <dbReference type="ChEBI" id="CHEBI:15377"/>
        <dbReference type="ChEBI" id="CHEBI:15378"/>
        <dbReference type="ChEBI" id="CHEBI:32372"/>
        <dbReference type="ChEBI" id="CHEBI:136304"/>
        <dbReference type="ChEBI" id="CHEBI:136315"/>
    </reaction>
    <physiologicalReaction direction="left-to-right" evidence="15">
        <dbReference type="Rhea" id="RHEA:52077"/>
    </physiologicalReaction>
</comment>
<keyword evidence="6 17" id="KW-0472">Membrane</keyword>
<evidence type="ECO:0000256" key="11">
    <source>
        <dbReference type="ARBA" id="ARBA00048701"/>
    </source>
</evidence>
<evidence type="ECO:0000256" key="2">
    <source>
        <dbReference type="ARBA" id="ARBA00004127"/>
    </source>
</evidence>
<comment type="catalytic activity">
    <reaction evidence="1">
        <text>9-(9Z-hexadecenoyloxy)-octadecanoate + H2O = (9Z)-hexadecenoate + 9-hydroxy-octadecanoate + H(+)</text>
        <dbReference type="Rhea" id="RHEA:52068"/>
        <dbReference type="ChEBI" id="CHEBI:15377"/>
        <dbReference type="ChEBI" id="CHEBI:15378"/>
        <dbReference type="ChEBI" id="CHEBI:32372"/>
        <dbReference type="ChEBI" id="CHEBI:136286"/>
        <dbReference type="ChEBI" id="CHEBI:136309"/>
    </reaction>
    <physiologicalReaction direction="left-to-right" evidence="1">
        <dbReference type="Rhea" id="RHEA:52069"/>
    </physiologicalReaction>
</comment>
<comment type="catalytic activity">
    <reaction evidence="16">
        <text>12-(9Z-hexadecenoyloxy)-octadecanoate + H2O = 12-hydroxyoctadecanoate + (9Z)-hexadecenoate + H(+)</text>
        <dbReference type="Rhea" id="RHEA:52072"/>
        <dbReference type="ChEBI" id="CHEBI:15377"/>
        <dbReference type="ChEBI" id="CHEBI:15378"/>
        <dbReference type="ChEBI" id="CHEBI:32372"/>
        <dbReference type="ChEBI" id="CHEBI:84201"/>
        <dbReference type="ChEBI" id="CHEBI:136312"/>
    </reaction>
    <physiologicalReaction direction="left-to-right" evidence="16">
        <dbReference type="Rhea" id="RHEA:52073"/>
    </physiologicalReaction>
</comment>
<comment type="catalytic activity">
    <reaction evidence="8">
        <text>13-octadecanoyloxy-octadecanoate + H2O = 13-hydroxy-octadecanoate + octadecanoate + H(+)</text>
        <dbReference type="Rhea" id="RHEA:52084"/>
        <dbReference type="ChEBI" id="CHEBI:15377"/>
        <dbReference type="ChEBI" id="CHEBI:15378"/>
        <dbReference type="ChEBI" id="CHEBI:25629"/>
        <dbReference type="ChEBI" id="CHEBI:136304"/>
        <dbReference type="ChEBI" id="CHEBI:136335"/>
    </reaction>
    <physiologicalReaction direction="left-to-right" evidence="8">
        <dbReference type="Rhea" id="RHEA:52085"/>
    </physiologicalReaction>
</comment>
<feature type="transmembrane region" description="Helical" evidence="17">
    <location>
        <begin position="101"/>
        <end position="119"/>
    </location>
</feature>
<dbReference type="Pfam" id="PF04750">
    <property type="entry name" value="Far-17a_AIG1"/>
    <property type="match status" value="1"/>
</dbReference>
<comment type="caution">
    <text evidence="18">The sequence shown here is derived from an EMBL/GenBank/DDBJ whole genome shotgun (WGS) entry which is preliminary data.</text>
</comment>
<evidence type="ECO:0000256" key="12">
    <source>
        <dbReference type="ARBA" id="ARBA00048800"/>
    </source>
</evidence>
<keyword evidence="5 17" id="KW-1133">Transmembrane helix</keyword>
<feature type="transmembrane region" description="Helical" evidence="17">
    <location>
        <begin position="131"/>
        <end position="155"/>
    </location>
</feature>
<evidence type="ECO:0000256" key="17">
    <source>
        <dbReference type="SAM" id="Phobius"/>
    </source>
</evidence>
<sequence length="208" mass="24355">MQRSDGDSNTALPDALPNPLLQTFYFGFSVVNDIFGSNIRPSQSKRFPRSRLQRWRDTLLSSIVFPVGLFVVCTFWGIYLVDRELVYPQKLDKFIPSWLNHVMHTTILPLLLGEMCLVYHHFPSRSRGLKILMSFALSYLIWILWVAYYADIWVYPILKIMAPHERVIFIAILMALFVSIYLVGEGLNKFLWGKERRSYQLMLQKSRS</sequence>
<comment type="catalytic activity">
    <reaction evidence="10">
        <text>12-octadecanoyloxy-octadecanoate + H2O = 12-hydroxyoctadecanoate + octadecanoate + H(+)</text>
        <dbReference type="Rhea" id="RHEA:52080"/>
        <dbReference type="ChEBI" id="CHEBI:15377"/>
        <dbReference type="ChEBI" id="CHEBI:15378"/>
        <dbReference type="ChEBI" id="CHEBI:25629"/>
        <dbReference type="ChEBI" id="CHEBI:84201"/>
        <dbReference type="ChEBI" id="CHEBI:136330"/>
    </reaction>
    <physiologicalReaction direction="left-to-right" evidence="10">
        <dbReference type="Rhea" id="RHEA:52081"/>
    </physiologicalReaction>
</comment>
<evidence type="ECO:0000313" key="18">
    <source>
        <dbReference type="EMBL" id="OWF45197.1"/>
    </source>
</evidence>
<protein>
    <submittedName>
        <fullName evidence="18">Androgen-induced gene 1 protein</fullName>
    </submittedName>
</protein>
<keyword evidence="19" id="KW-1185">Reference proteome</keyword>
<comment type="catalytic activity">
    <reaction evidence="12">
        <text>9-(9Z-octadecenoyloxy)-octadecanoate + H2O = 9-hydroxy-octadecanoate + (9Z)-octadecenoate + H(+)</text>
        <dbReference type="Rhea" id="RHEA:52048"/>
        <dbReference type="ChEBI" id="CHEBI:15377"/>
        <dbReference type="ChEBI" id="CHEBI:15378"/>
        <dbReference type="ChEBI" id="CHEBI:30823"/>
        <dbReference type="ChEBI" id="CHEBI:136282"/>
        <dbReference type="ChEBI" id="CHEBI:136286"/>
    </reaction>
    <physiologicalReaction direction="left-to-right" evidence="12">
        <dbReference type="Rhea" id="RHEA:52049"/>
    </physiologicalReaction>
</comment>
<evidence type="ECO:0000256" key="9">
    <source>
        <dbReference type="ARBA" id="ARBA00047863"/>
    </source>
</evidence>
<dbReference type="Proteomes" id="UP000242188">
    <property type="component" value="Unassembled WGS sequence"/>
</dbReference>